<dbReference type="PANTHER" id="PTHR28629:SF4">
    <property type="entry name" value="TRIOKINASE_FMN CYCLASE"/>
    <property type="match status" value="1"/>
</dbReference>
<evidence type="ECO:0000313" key="4">
    <source>
        <dbReference type="EMBL" id="RJL34099.1"/>
    </source>
</evidence>
<dbReference type="FunFam" id="1.25.40.340:FF:000002">
    <property type="entry name" value="Dihydroxyacetone kinase, L subunit"/>
    <property type="match status" value="1"/>
</dbReference>
<feature type="domain" description="DhaL" evidence="3">
    <location>
        <begin position="6"/>
        <end position="194"/>
    </location>
</feature>
<evidence type="ECO:0000256" key="2">
    <source>
        <dbReference type="ARBA" id="ARBA00022777"/>
    </source>
</evidence>
<dbReference type="InterPro" id="IPR004007">
    <property type="entry name" value="DhaL_dom"/>
</dbReference>
<dbReference type="SUPFAM" id="SSF101473">
    <property type="entry name" value="DhaL-like"/>
    <property type="match status" value="1"/>
</dbReference>
<dbReference type="Proteomes" id="UP000265768">
    <property type="component" value="Unassembled WGS sequence"/>
</dbReference>
<name>A0A3A4AZU0_9ACTN</name>
<dbReference type="PROSITE" id="PS51480">
    <property type="entry name" value="DHAL"/>
    <property type="match status" value="1"/>
</dbReference>
<evidence type="ECO:0000256" key="1">
    <source>
        <dbReference type="ARBA" id="ARBA00022679"/>
    </source>
</evidence>
<dbReference type="OrthoDB" id="9800291at2"/>
<dbReference type="InterPro" id="IPR036117">
    <property type="entry name" value="DhaL_dom_sf"/>
</dbReference>
<dbReference type="InterPro" id="IPR050861">
    <property type="entry name" value="Dihydroxyacetone_Kinase"/>
</dbReference>
<protein>
    <submittedName>
        <fullName evidence="4">Dihydroxyacetone kinase subunit L</fullName>
    </submittedName>
</protein>
<organism evidence="4 5">
    <name type="scientific">Bailinhaonella thermotolerans</name>
    <dbReference type="NCBI Taxonomy" id="1070861"/>
    <lineage>
        <taxon>Bacteria</taxon>
        <taxon>Bacillati</taxon>
        <taxon>Actinomycetota</taxon>
        <taxon>Actinomycetes</taxon>
        <taxon>Streptosporangiales</taxon>
        <taxon>Streptosporangiaceae</taxon>
        <taxon>Bailinhaonella</taxon>
    </lineage>
</organism>
<dbReference type="EMBL" id="QZEY01000002">
    <property type="protein sequence ID" value="RJL34099.1"/>
    <property type="molecule type" value="Genomic_DNA"/>
</dbReference>
<evidence type="ECO:0000259" key="3">
    <source>
        <dbReference type="PROSITE" id="PS51480"/>
    </source>
</evidence>
<dbReference type="Gene3D" id="1.25.40.340">
    <property type="match status" value="1"/>
</dbReference>
<dbReference type="InterPro" id="IPR012737">
    <property type="entry name" value="DhaK_L_YcgS"/>
</dbReference>
<dbReference type="AlphaFoldDB" id="A0A3A4AZU0"/>
<proteinExistence type="predicted"/>
<dbReference type="NCBIfam" id="TIGR02365">
    <property type="entry name" value="dha_L_ycgS"/>
    <property type="match status" value="1"/>
</dbReference>
<keyword evidence="2 4" id="KW-0418">Kinase</keyword>
<dbReference type="SMART" id="SM01120">
    <property type="entry name" value="Dak2"/>
    <property type="match status" value="1"/>
</dbReference>
<dbReference type="GO" id="GO:0004371">
    <property type="term" value="F:glycerone kinase activity"/>
    <property type="evidence" value="ECO:0007669"/>
    <property type="project" value="InterPro"/>
</dbReference>
<dbReference type="Pfam" id="PF02734">
    <property type="entry name" value="Dak2"/>
    <property type="match status" value="1"/>
</dbReference>
<keyword evidence="1" id="KW-0808">Transferase</keyword>
<keyword evidence="5" id="KW-1185">Reference proteome</keyword>
<dbReference type="GO" id="GO:0005829">
    <property type="term" value="C:cytosol"/>
    <property type="evidence" value="ECO:0007669"/>
    <property type="project" value="TreeGrafter"/>
</dbReference>
<reference evidence="4 5" key="1">
    <citation type="submission" date="2018-09" db="EMBL/GenBank/DDBJ databases">
        <title>YIM 75507 draft genome.</title>
        <authorList>
            <person name="Tang S."/>
            <person name="Feng Y."/>
        </authorList>
    </citation>
    <scope>NUCLEOTIDE SEQUENCE [LARGE SCALE GENOMIC DNA]</scope>
    <source>
        <strain evidence="4 5">YIM 75507</strain>
    </source>
</reference>
<accession>A0A3A4AZU0</accession>
<evidence type="ECO:0000313" key="5">
    <source>
        <dbReference type="Proteomes" id="UP000265768"/>
    </source>
</evidence>
<gene>
    <name evidence="4" type="primary">dhaL</name>
    <name evidence="4" type="ORF">D5H75_06310</name>
</gene>
<dbReference type="GO" id="GO:0019563">
    <property type="term" value="P:glycerol catabolic process"/>
    <property type="evidence" value="ECO:0007669"/>
    <property type="project" value="TreeGrafter"/>
</dbReference>
<comment type="caution">
    <text evidence="4">The sequence shown here is derived from an EMBL/GenBank/DDBJ whole genome shotgun (WGS) entry which is preliminary data.</text>
</comment>
<sequence>MRPDAEVCRAWVREAAARVAADRDRLTQLDSAIGDGDHGHNLDRGMRAALQAVEDLGETATAGEVLAAAGKALIAKTGGASGPLYGGALRAMGRSLDESGDLAAALRAGCDAVRKLGGAAVGDKTMVDALEPAVKAYEETCDLEVTADAATTGAESTMTLRARKGRASYLGERSVGHLDPGAASTALLIRALVTAARDVRA</sequence>
<dbReference type="PANTHER" id="PTHR28629">
    <property type="entry name" value="TRIOKINASE/FMN CYCLASE"/>
    <property type="match status" value="1"/>
</dbReference>